<feature type="transmembrane region" description="Helical" evidence="7">
    <location>
        <begin position="5"/>
        <end position="26"/>
    </location>
</feature>
<evidence type="ECO:0000256" key="6">
    <source>
        <dbReference type="ARBA" id="ARBA00023136"/>
    </source>
</evidence>
<evidence type="ECO:0000256" key="1">
    <source>
        <dbReference type="ARBA" id="ARBA00004651"/>
    </source>
</evidence>
<dbReference type="EMBL" id="AP031322">
    <property type="protein sequence ID" value="BFH74598.1"/>
    <property type="molecule type" value="Genomic_DNA"/>
</dbReference>
<reference evidence="8" key="1">
    <citation type="submission" date="2024-03" db="EMBL/GenBank/DDBJ databases">
        <title>Complete genome sequence of Sulfurisphaera javensis strain KD-1.</title>
        <authorList>
            <person name="Sakai H."/>
            <person name="Nur N."/>
            <person name="Suwanto A."/>
            <person name="Kurosawa N."/>
        </authorList>
    </citation>
    <scope>NUCLEOTIDE SEQUENCE</scope>
    <source>
        <strain evidence="8">KD-1</strain>
    </source>
</reference>
<dbReference type="PANTHER" id="PTHR34856">
    <property type="entry name" value="PROTEIN NRFD"/>
    <property type="match status" value="1"/>
</dbReference>
<feature type="transmembrane region" description="Helical" evidence="7">
    <location>
        <begin position="285"/>
        <end position="303"/>
    </location>
</feature>
<feature type="transmembrane region" description="Helical" evidence="7">
    <location>
        <begin position="130"/>
        <end position="152"/>
    </location>
</feature>
<name>A0AAT9GUJ5_9CREN</name>
<evidence type="ECO:0000256" key="2">
    <source>
        <dbReference type="ARBA" id="ARBA00008929"/>
    </source>
</evidence>
<dbReference type="Pfam" id="PF03916">
    <property type="entry name" value="NrfD"/>
    <property type="match status" value="1"/>
</dbReference>
<keyword evidence="4 7" id="KW-0812">Transmembrane</keyword>
<feature type="transmembrane region" description="Helical" evidence="7">
    <location>
        <begin position="352"/>
        <end position="371"/>
    </location>
</feature>
<sequence>MNKILLAWTIIFILLGGGILFYGMSFNPSAWFNGEVTFTEPNDEPIPWGLLVIGYIFFGIIGTGVSTYNSLYELFNKNHKDKNPFNKFSLRNEWLALAVLIPGWIMVFASTYKPAEAMYIYLSFRDTSRIAWNGVLYLLVGIGIIAEILLLIGEKIKKQNKRDPISRFLGWLSSELKIEIPGMLRIVLGIDALIIGYAIVAEVVLDANLGSVFGYLSTWVDEFGPFMSILTVILSFYGGIAMIALVSTIYGKLKSNKPIEVKGEVKVQDPSSNGVNIYKILGRDGILSTIAIGFLMLWWMWLTATNQETAPWANILLYGVYSIPFWVGIVIVGIVIPIILYGIAYAKSSAKALIASAVFSLIGMFSIVTLADILPQSITWYYTISPISPANSNWVYELRSIFNHGPLWNLLPFHIPFYDEVWFVGSVLLLLGVYTLGVLLLPLEEEEEPKHVWIFK</sequence>
<comment type="subcellular location">
    <subcellularLocation>
        <location evidence="1">Cell membrane</location>
        <topology evidence="1">Multi-pass membrane protein</topology>
    </subcellularLocation>
</comment>
<keyword evidence="3" id="KW-1003">Cell membrane</keyword>
<accession>A0AAT9GUJ5</accession>
<feature type="transmembrane region" description="Helical" evidence="7">
    <location>
        <begin position="186"/>
        <end position="205"/>
    </location>
</feature>
<keyword evidence="6 7" id="KW-0472">Membrane</keyword>
<evidence type="ECO:0008006" key="9">
    <source>
        <dbReference type="Google" id="ProtNLM"/>
    </source>
</evidence>
<evidence type="ECO:0000256" key="5">
    <source>
        <dbReference type="ARBA" id="ARBA00022989"/>
    </source>
</evidence>
<feature type="transmembrane region" description="Helical" evidence="7">
    <location>
        <begin position="46"/>
        <end position="71"/>
    </location>
</feature>
<dbReference type="PANTHER" id="PTHR34856:SF2">
    <property type="entry name" value="PROTEIN NRFD"/>
    <property type="match status" value="1"/>
</dbReference>
<keyword evidence="5 7" id="KW-1133">Transmembrane helix</keyword>
<proteinExistence type="inferred from homology"/>
<dbReference type="GeneID" id="92355500"/>
<gene>
    <name evidence="8" type="ORF">SJAV_25420</name>
</gene>
<dbReference type="RefSeq" id="WP_369610097.1">
    <property type="nucleotide sequence ID" value="NZ_AP031322.1"/>
</dbReference>
<evidence type="ECO:0000256" key="3">
    <source>
        <dbReference type="ARBA" id="ARBA00022475"/>
    </source>
</evidence>
<feature type="transmembrane region" description="Helical" evidence="7">
    <location>
        <begin position="225"/>
        <end position="250"/>
    </location>
</feature>
<dbReference type="InterPro" id="IPR052049">
    <property type="entry name" value="Electron_transfer_protein"/>
</dbReference>
<feature type="transmembrane region" description="Helical" evidence="7">
    <location>
        <begin position="92"/>
        <end position="110"/>
    </location>
</feature>
<organism evidence="8">
    <name type="scientific">Sulfurisphaera javensis</name>
    <dbReference type="NCBI Taxonomy" id="2049879"/>
    <lineage>
        <taxon>Archaea</taxon>
        <taxon>Thermoproteota</taxon>
        <taxon>Thermoprotei</taxon>
        <taxon>Sulfolobales</taxon>
        <taxon>Sulfolobaceae</taxon>
        <taxon>Sulfurisphaera</taxon>
    </lineage>
</organism>
<evidence type="ECO:0000313" key="8">
    <source>
        <dbReference type="EMBL" id="BFH74598.1"/>
    </source>
</evidence>
<dbReference type="InterPro" id="IPR005614">
    <property type="entry name" value="NrfD-like"/>
</dbReference>
<protein>
    <recommendedName>
        <fullName evidence="9">Sulfur reduction protein DsrP</fullName>
    </recommendedName>
</protein>
<dbReference type="KEGG" id="sjv:SJAV_25420"/>
<dbReference type="AlphaFoldDB" id="A0AAT9GUJ5"/>
<evidence type="ECO:0000256" key="7">
    <source>
        <dbReference type="SAM" id="Phobius"/>
    </source>
</evidence>
<evidence type="ECO:0000256" key="4">
    <source>
        <dbReference type="ARBA" id="ARBA00022692"/>
    </source>
</evidence>
<dbReference type="GO" id="GO:0005886">
    <property type="term" value="C:plasma membrane"/>
    <property type="evidence" value="ECO:0007669"/>
    <property type="project" value="UniProtKB-SubCell"/>
</dbReference>
<feature type="transmembrane region" description="Helical" evidence="7">
    <location>
        <begin position="323"/>
        <end position="345"/>
    </location>
</feature>
<feature type="transmembrane region" description="Helical" evidence="7">
    <location>
        <begin position="421"/>
        <end position="441"/>
    </location>
</feature>
<comment type="similarity">
    <text evidence="2">Belongs to the NrfD family.</text>
</comment>